<name>A0A8S9XBW8_APOLU</name>
<reference evidence="2" key="1">
    <citation type="journal article" date="2021" name="Mol. Ecol. Resour.">
        <title>Apolygus lucorum genome provides insights into omnivorousness and mesophyll feeding.</title>
        <authorList>
            <person name="Liu Y."/>
            <person name="Liu H."/>
            <person name="Wang H."/>
            <person name="Huang T."/>
            <person name="Liu B."/>
            <person name="Yang B."/>
            <person name="Yin L."/>
            <person name="Li B."/>
            <person name="Zhang Y."/>
            <person name="Zhang S."/>
            <person name="Jiang F."/>
            <person name="Zhang X."/>
            <person name="Ren Y."/>
            <person name="Wang B."/>
            <person name="Wang S."/>
            <person name="Lu Y."/>
            <person name="Wu K."/>
            <person name="Fan W."/>
            <person name="Wang G."/>
        </authorList>
    </citation>
    <scope>NUCLEOTIDE SEQUENCE</scope>
    <source>
        <strain evidence="2">12Hb</strain>
    </source>
</reference>
<protein>
    <submittedName>
        <fullName evidence="2">Uncharacterized protein</fullName>
    </submittedName>
</protein>
<feature type="region of interest" description="Disordered" evidence="1">
    <location>
        <begin position="54"/>
        <end position="83"/>
    </location>
</feature>
<gene>
    <name evidence="2" type="ORF">GE061_019729</name>
</gene>
<evidence type="ECO:0000313" key="2">
    <source>
        <dbReference type="EMBL" id="KAF6205556.1"/>
    </source>
</evidence>
<dbReference type="Proteomes" id="UP000466442">
    <property type="component" value="Linkage Group LG9"/>
</dbReference>
<organism evidence="2 3">
    <name type="scientific">Apolygus lucorum</name>
    <name type="common">Small green plant bug</name>
    <name type="synonym">Lygocoris lucorum</name>
    <dbReference type="NCBI Taxonomy" id="248454"/>
    <lineage>
        <taxon>Eukaryota</taxon>
        <taxon>Metazoa</taxon>
        <taxon>Ecdysozoa</taxon>
        <taxon>Arthropoda</taxon>
        <taxon>Hexapoda</taxon>
        <taxon>Insecta</taxon>
        <taxon>Pterygota</taxon>
        <taxon>Neoptera</taxon>
        <taxon>Paraneoptera</taxon>
        <taxon>Hemiptera</taxon>
        <taxon>Heteroptera</taxon>
        <taxon>Panheteroptera</taxon>
        <taxon>Cimicomorpha</taxon>
        <taxon>Miridae</taxon>
        <taxon>Mirini</taxon>
        <taxon>Apolygus</taxon>
    </lineage>
</organism>
<sequence length="151" mass="17091">MDRLTTRINDLARKLRGELDLSKALLADNASSPRDLEDALARLQRGLSFFKETDDQLTNRQAGSSRRRQTPDPDEAQSAATIVDTRWEAEQTLALLSMRIKKLDRTAYQSVWLQQEQDQQKSSTQQNALSCLTERTGEQLQASRSLALAWA</sequence>
<evidence type="ECO:0000256" key="1">
    <source>
        <dbReference type="SAM" id="MobiDB-lite"/>
    </source>
</evidence>
<accession>A0A8S9XBW8</accession>
<proteinExistence type="predicted"/>
<comment type="caution">
    <text evidence="2">The sequence shown here is derived from an EMBL/GenBank/DDBJ whole genome shotgun (WGS) entry which is preliminary data.</text>
</comment>
<keyword evidence="3" id="KW-1185">Reference proteome</keyword>
<dbReference type="AlphaFoldDB" id="A0A8S9XBW8"/>
<evidence type="ECO:0000313" key="3">
    <source>
        <dbReference type="Proteomes" id="UP000466442"/>
    </source>
</evidence>
<dbReference type="EMBL" id="WIXP02000009">
    <property type="protein sequence ID" value="KAF6205556.1"/>
    <property type="molecule type" value="Genomic_DNA"/>
</dbReference>